<name>A0ACB9ENS1_9ASTR</name>
<sequence>MNAEQCIVGDLRPPFVPTPNKKKKSHRHQNYSNTAMINEETMEHSSTSKEDSVGHGEVVNAQTKSIHASLSKEHSDDQLKVSSAGKVEILPHDHWKKFSFNDNDLKNFTREMRLGGGQFGEVFKGEFGMLRIAIKRFHHYKIQHQKFVDMTFLSKFGHPNVVKILGYCFEDEKLFLVYKFMENGSLDSHLFTKDKIPLSWKTRVQIAIGIANALLFLHRTQYQVDSFSIRIHQILLDKIDDEGLLKMEYITGGGSTETICVWIGKGGLLKAKQIKRDKEEHGSPKLLCGRAALERSLDEDKCSLAKWAHESIEEGKVYDIIDFNIKSQISPKCLKVFVKIADRCLSSESKKRPTMAEILVDLEHSLTLQNKYDSRIKPGGAGILSIARMIKWPFISPELDAAQSVRKPSTINEDASEYSSSSSKEDRFNYVPEEHNRDDLKKFSFDELRNATRDFNGDMRLGGGEFGEVFEGWMDTNTSSDGQLRIAIKRFHHSKIKHHLQEEDWAFTKDTWMQFVDMTFLNEFNHPNLVKVLGYCLENRKIFLVYEFMENGSLDSHLFTQDKIPLPWKTRLQIAIGVAEALSFLQRTQNQVHNRHIRLRHILLDKNFNAKISDFESAKLVYGELYKEKIIDPLYYYSRNNSEGIMHAFGVVLIHILTGELSSKIGIAKLRETNLTEEERLRRTLDPRLPNVDDTTIKEAMKLADVALCCIDNPVSFTLKKAWDALRQLYTC</sequence>
<reference evidence="2" key="1">
    <citation type="journal article" date="2022" name="Mol. Ecol. Resour.">
        <title>The genomes of chicory, endive, great burdock and yacon provide insights into Asteraceae palaeo-polyploidization history and plant inulin production.</title>
        <authorList>
            <person name="Fan W."/>
            <person name="Wang S."/>
            <person name="Wang H."/>
            <person name="Wang A."/>
            <person name="Jiang F."/>
            <person name="Liu H."/>
            <person name="Zhao H."/>
            <person name="Xu D."/>
            <person name="Zhang Y."/>
        </authorList>
    </citation>
    <scope>NUCLEOTIDE SEQUENCE [LARGE SCALE GENOMIC DNA]</scope>
    <source>
        <strain evidence="2">cv. Yunnan</strain>
    </source>
</reference>
<proteinExistence type="predicted"/>
<organism evidence="1 2">
    <name type="scientific">Smallanthus sonchifolius</name>
    <dbReference type="NCBI Taxonomy" id="185202"/>
    <lineage>
        <taxon>Eukaryota</taxon>
        <taxon>Viridiplantae</taxon>
        <taxon>Streptophyta</taxon>
        <taxon>Embryophyta</taxon>
        <taxon>Tracheophyta</taxon>
        <taxon>Spermatophyta</taxon>
        <taxon>Magnoliopsida</taxon>
        <taxon>eudicotyledons</taxon>
        <taxon>Gunneridae</taxon>
        <taxon>Pentapetalae</taxon>
        <taxon>asterids</taxon>
        <taxon>campanulids</taxon>
        <taxon>Asterales</taxon>
        <taxon>Asteraceae</taxon>
        <taxon>Asteroideae</taxon>
        <taxon>Heliantheae alliance</taxon>
        <taxon>Millerieae</taxon>
        <taxon>Smallanthus</taxon>
    </lineage>
</organism>
<accession>A0ACB9ENS1</accession>
<evidence type="ECO:0000313" key="2">
    <source>
        <dbReference type="Proteomes" id="UP001056120"/>
    </source>
</evidence>
<dbReference type="EMBL" id="CM042034">
    <property type="protein sequence ID" value="KAI3760507.1"/>
    <property type="molecule type" value="Genomic_DNA"/>
</dbReference>
<gene>
    <name evidence="1" type="ORF">L1987_50902</name>
</gene>
<evidence type="ECO:0000313" key="1">
    <source>
        <dbReference type="EMBL" id="KAI3760507.1"/>
    </source>
</evidence>
<dbReference type="Proteomes" id="UP001056120">
    <property type="component" value="Linkage Group LG17"/>
</dbReference>
<comment type="caution">
    <text evidence="1">The sequence shown here is derived from an EMBL/GenBank/DDBJ whole genome shotgun (WGS) entry which is preliminary data.</text>
</comment>
<protein>
    <submittedName>
        <fullName evidence="1">Uncharacterized protein</fullName>
    </submittedName>
</protein>
<keyword evidence="2" id="KW-1185">Reference proteome</keyword>
<reference evidence="1 2" key="2">
    <citation type="journal article" date="2022" name="Mol. Ecol. Resour.">
        <title>The genomes of chicory, endive, great burdock and yacon provide insights into Asteraceae paleo-polyploidization history and plant inulin production.</title>
        <authorList>
            <person name="Fan W."/>
            <person name="Wang S."/>
            <person name="Wang H."/>
            <person name="Wang A."/>
            <person name="Jiang F."/>
            <person name="Liu H."/>
            <person name="Zhao H."/>
            <person name="Xu D."/>
            <person name="Zhang Y."/>
        </authorList>
    </citation>
    <scope>NUCLEOTIDE SEQUENCE [LARGE SCALE GENOMIC DNA]</scope>
    <source>
        <strain evidence="2">cv. Yunnan</strain>
        <tissue evidence="1">Leaves</tissue>
    </source>
</reference>